<proteinExistence type="predicted"/>
<dbReference type="Proteomes" id="UP000177171">
    <property type="component" value="Unassembled WGS sequence"/>
</dbReference>
<evidence type="ECO:0000313" key="2">
    <source>
        <dbReference type="EMBL" id="OHA14493.1"/>
    </source>
</evidence>
<accession>A0A1G2LSH1</accession>
<dbReference type="EMBL" id="MHQY01000007">
    <property type="protein sequence ID" value="OHA14493.1"/>
    <property type="molecule type" value="Genomic_DNA"/>
</dbReference>
<evidence type="ECO:0000256" key="1">
    <source>
        <dbReference type="SAM" id="MobiDB-lite"/>
    </source>
</evidence>
<organism evidence="2 3">
    <name type="scientific">Candidatus Sungbacteria bacterium RIFCSPLOWO2_12_FULL_41_11</name>
    <dbReference type="NCBI Taxonomy" id="1802286"/>
    <lineage>
        <taxon>Bacteria</taxon>
        <taxon>Candidatus Sungiibacteriota</taxon>
    </lineage>
</organism>
<feature type="region of interest" description="Disordered" evidence="1">
    <location>
        <begin position="43"/>
        <end position="66"/>
    </location>
</feature>
<sequence>MVVANISDKKLKFLIKESVKEVLETEVMKLRILGLPHVSDREQKDIEKRYGQKPSRLGTRSHELHI</sequence>
<reference evidence="2 3" key="1">
    <citation type="journal article" date="2016" name="Nat. Commun.">
        <title>Thousands of microbial genomes shed light on interconnected biogeochemical processes in an aquifer system.</title>
        <authorList>
            <person name="Anantharaman K."/>
            <person name="Brown C.T."/>
            <person name="Hug L.A."/>
            <person name="Sharon I."/>
            <person name="Castelle C.J."/>
            <person name="Probst A.J."/>
            <person name="Thomas B.C."/>
            <person name="Singh A."/>
            <person name="Wilkins M.J."/>
            <person name="Karaoz U."/>
            <person name="Brodie E.L."/>
            <person name="Williams K.H."/>
            <person name="Hubbard S.S."/>
            <person name="Banfield J.F."/>
        </authorList>
    </citation>
    <scope>NUCLEOTIDE SEQUENCE [LARGE SCALE GENOMIC DNA]</scope>
</reference>
<comment type="caution">
    <text evidence="2">The sequence shown here is derived from an EMBL/GenBank/DDBJ whole genome shotgun (WGS) entry which is preliminary data.</text>
</comment>
<name>A0A1G2LSH1_9BACT</name>
<evidence type="ECO:0000313" key="3">
    <source>
        <dbReference type="Proteomes" id="UP000177171"/>
    </source>
</evidence>
<gene>
    <name evidence="2" type="ORF">A3G49_06630</name>
</gene>
<protein>
    <submittedName>
        <fullName evidence="2">Uncharacterized protein</fullName>
    </submittedName>
</protein>
<dbReference type="AlphaFoldDB" id="A0A1G2LSH1"/>